<evidence type="ECO:0000313" key="5">
    <source>
        <dbReference type="EMBL" id="ADY55925.1"/>
    </source>
</evidence>
<dbReference type="Gene3D" id="1.10.3210.10">
    <property type="entry name" value="Hypothetical protein af1432"/>
    <property type="match status" value="1"/>
</dbReference>
<dbReference type="eggNOG" id="COG2206">
    <property type="taxonomic scope" value="Bacteria"/>
</dbReference>
<accession>F0SY90</accession>
<dbReference type="PANTHER" id="PTHR43155:SF2">
    <property type="entry name" value="CYCLIC DI-GMP PHOSPHODIESTERASE PA4108"/>
    <property type="match status" value="1"/>
</dbReference>
<dbReference type="EMBL" id="CP002547">
    <property type="protein sequence ID" value="ADY55925.1"/>
    <property type="molecule type" value="Genomic_DNA"/>
</dbReference>
<dbReference type="CDD" id="cd01949">
    <property type="entry name" value="GGDEF"/>
    <property type="match status" value="1"/>
</dbReference>
<dbReference type="AlphaFoldDB" id="F0SY90"/>
<proteinExistence type="predicted"/>
<dbReference type="InterPro" id="IPR000160">
    <property type="entry name" value="GGDEF_dom"/>
</dbReference>
<dbReference type="PANTHER" id="PTHR43155">
    <property type="entry name" value="CYCLIC DI-GMP PHOSPHODIESTERASE PA4108-RELATED"/>
    <property type="match status" value="1"/>
</dbReference>
<dbReference type="SUPFAM" id="SSF109604">
    <property type="entry name" value="HD-domain/PDEase-like"/>
    <property type="match status" value="1"/>
</dbReference>
<feature type="domain" description="GGDEF" evidence="3">
    <location>
        <begin position="216"/>
        <end position="348"/>
    </location>
</feature>
<dbReference type="HOGENOM" id="CLU_000445_92_5_9"/>
<dbReference type="InterPro" id="IPR003607">
    <property type="entry name" value="HD/PDEase_dom"/>
</dbReference>
<dbReference type="InterPro" id="IPR001610">
    <property type="entry name" value="PAC"/>
</dbReference>
<dbReference type="SUPFAM" id="SSF55073">
    <property type="entry name" value="Nucleotide cyclase"/>
    <property type="match status" value="1"/>
</dbReference>
<dbReference type="SUPFAM" id="SSF55785">
    <property type="entry name" value="PYP-like sensor domain (PAS domain)"/>
    <property type="match status" value="1"/>
</dbReference>
<dbReference type="eggNOG" id="COG2199">
    <property type="taxonomic scope" value="Bacteria"/>
</dbReference>
<dbReference type="InterPro" id="IPR000700">
    <property type="entry name" value="PAS-assoc_C"/>
</dbReference>
<dbReference type="SMART" id="SM00471">
    <property type="entry name" value="HDc"/>
    <property type="match status" value="1"/>
</dbReference>
<dbReference type="NCBIfam" id="TIGR00229">
    <property type="entry name" value="sensory_box"/>
    <property type="match status" value="1"/>
</dbReference>
<dbReference type="PROSITE" id="PS51832">
    <property type="entry name" value="HD_GYP"/>
    <property type="match status" value="1"/>
</dbReference>
<dbReference type="SMART" id="SM00267">
    <property type="entry name" value="GGDEF"/>
    <property type="match status" value="1"/>
</dbReference>
<reference evidence="5 6" key="1">
    <citation type="journal article" date="2011" name="Stand. Genomic Sci.">
        <title>Complete genome sequence of Syntrophobotulus glycolicus type strain (FlGlyR).</title>
        <authorList>
            <person name="Han C."/>
            <person name="Mwirichia R."/>
            <person name="Chertkov O."/>
            <person name="Held B."/>
            <person name="Lapidus A."/>
            <person name="Nolan M."/>
            <person name="Lucas S."/>
            <person name="Hammon N."/>
            <person name="Deshpande S."/>
            <person name="Cheng J.F."/>
            <person name="Tapia R."/>
            <person name="Goodwin L."/>
            <person name="Pitluck S."/>
            <person name="Huntemann M."/>
            <person name="Liolios K."/>
            <person name="Ivanova N."/>
            <person name="Pagani I."/>
            <person name="Mavromatis K."/>
            <person name="Ovchinikova G."/>
            <person name="Pati A."/>
            <person name="Chen A."/>
            <person name="Palaniappan K."/>
            <person name="Land M."/>
            <person name="Hauser L."/>
            <person name="Brambilla E.M."/>
            <person name="Rohde M."/>
            <person name="Spring S."/>
            <person name="Sikorski J."/>
            <person name="Goker M."/>
            <person name="Woyke T."/>
            <person name="Bristow J."/>
            <person name="Eisen J.A."/>
            <person name="Markowitz V."/>
            <person name="Hugenholtz P."/>
            <person name="Kyrpides N.C."/>
            <person name="Klenk H.P."/>
            <person name="Detter J.C."/>
        </authorList>
    </citation>
    <scope>NUCLEOTIDE SEQUENCE [LARGE SCALE GENOMIC DNA]</scope>
    <source>
        <strain evidence="6">DSM 8271 / FlGlyR</strain>
    </source>
</reference>
<dbReference type="InterPro" id="IPR043128">
    <property type="entry name" value="Rev_trsase/Diguanyl_cyclase"/>
</dbReference>
<dbReference type="InterPro" id="IPR037522">
    <property type="entry name" value="HD_GYP_dom"/>
</dbReference>
<keyword evidence="1" id="KW-0175">Coiled coil</keyword>
<evidence type="ECO:0000259" key="4">
    <source>
        <dbReference type="PROSITE" id="PS51832"/>
    </source>
</evidence>
<dbReference type="eggNOG" id="COG2202">
    <property type="taxonomic scope" value="Bacteria"/>
</dbReference>
<dbReference type="InterPro" id="IPR029787">
    <property type="entry name" value="Nucleotide_cyclase"/>
</dbReference>
<dbReference type="OrthoDB" id="9798833at2"/>
<evidence type="ECO:0000313" key="6">
    <source>
        <dbReference type="Proteomes" id="UP000007488"/>
    </source>
</evidence>
<dbReference type="CDD" id="cd00077">
    <property type="entry name" value="HDc"/>
    <property type="match status" value="1"/>
</dbReference>
<protein>
    <submittedName>
        <fullName evidence="5">Diguanylate cyclase and metal dependent phosphohydrolase</fullName>
    </submittedName>
</protein>
<dbReference type="PROSITE" id="PS50887">
    <property type="entry name" value="GGDEF"/>
    <property type="match status" value="1"/>
</dbReference>
<dbReference type="Gene3D" id="3.30.450.20">
    <property type="entry name" value="PAS domain"/>
    <property type="match status" value="1"/>
</dbReference>
<dbReference type="Pfam" id="PF08447">
    <property type="entry name" value="PAS_3"/>
    <property type="match status" value="1"/>
</dbReference>
<dbReference type="InterPro" id="IPR035965">
    <property type="entry name" value="PAS-like_dom_sf"/>
</dbReference>
<evidence type="ECO:0000259" key="2">
    <source>
        <dbReference type="PROSITE" id="PS50113"/>
    </source>
</evidence>
<dbReference type="Proteomes" id="UP000007488">
    <property type="component" value="Chromosome"/>
</dbReference>
<dbReference type="Pfam" id="PF00990">
    <property type="entry name" value="GGDEF"/>
    <property type="match status" value="1"/>
</dbReference>
<reference evidence="6" key="2">
    <citation type="submission" date="2011-02" db="EMBL/GenBank/DDBJ databases">
        <title>The complete genome of Syntrophobotulus glycolicus DSM 8271.</title>
        <authorList>
            <person name="Lucas S."/>
            <person name="Copeland A."/>
            <person name="Lapidus A."/>
            <person name="Bruce D."/>
            <person name="Goodwin L."/>
            <person name="Pitluck S."/>
            <person name="Kyrpides N."/>
            <person name="Mavromatis K."/>
            <person name="Pagani I."/>
            <person name="Ivanova N."/>
            <person name="Mikhailova N."/>
            <person name="Chertkov O."/>
            <person name="Held B."/>
            <person name="Detter J.C."/>
            <person name="Tapia R."/>
            <person name="Han C."/>
            <person name="Land M."/>
            <person name="Hauser L."/>
            <person name="Markowitz V."/>
            <person name="Cheng J.-F."/>
            <person name="Hugenholtz P."/>
            <person name="Woyke T."/>
            <person name="Wu D."/>
            <person name="Spring S."/>
            <person name="Schroeder M."/>
            <person name="Brambilla E."/>
            <person name="Klenk H.-P."/>
            <person name="Eisen J.A."/>
        </authorList>
    </citation>
    <scope>NUCLEOTIDE SEQUENCE [LARGE SCALE GENOMIC DNA]</scope>
    <source>
        <strain evidence="6">DSM 8271 / FlGlyR</strain>
    </source>
</reference>
<feature type="domain" description="PAC" evidence="2">
    <location>
        <begin position="134"/>
        <end position="187"/>
    </location>
</feature>
<dbReference type="SMART" id="SM00086">
    <property type="entry name" value="PAC"/>
    <property type="match status" value="1"/>
</dbReference>
<sequence length="526" mass="60948">MTSIAIILAVMFIGVILMMIAYASAYSKTERKSGKFKRVILNICRSASERKKIEDALRENERLLQECQKVANIGSYVYDLTTMIWSSSTELEKIFGIDQEYPHTFEGWIEIIHPDWREKMRKYYHTVIEEKLRFDDEYRILRVKDRQERWVHGLGELEFDEQGNPVRLFGTIQDITKRKDTENEILHLSYRDVLTGLYNRRFYEEEIRRLNTERNLPISIIMADVNSLKFFNDAFGHQTGDELLQKAALAIKSACRADDIVARWGGDEFVVLLPRTDKEAVKGIVKRIKEFYSNQSVNDLSISISVGWSTKNSMDEDIVKVINHAEDFMYKHKIVENEGKRGNTITTIIRTLHEKNPKEEEHAKRVSEISEKIGTALELSEMEVSELKVVGLIHDIGKIAIEEGILNKPGVLTDQEMEEIRRHPDIGFRILSSSHEMLELADCILSHHERWDGKGYPRGLEGEEIPRTARIIALADSYDAMLSERPYRKTLSEETMIKEIHKKAGTQFDPEIARLFVEKVLNKAWP</sequence>
<feature type="domain" description="HD-GYP" evidence="4">
    <location>
        <begin position="337"/>
        <end position="526"/>
    </location>
</feature>
<name>F0SY90_SYNGF</name>
<dbReference type="STRING" id="645991.Sgly_1627"/>
<dbReference type="InterPro" id="IPR013655">
    <property type="entry name" value="PAS_fold_3"/>
</dbReference>
<gene>
    <name evidence="5" type="ordered locus">Sgly_1627</name>
</gene>
<dbReference type="PROSITE" id="PS50113">
    <property type="entry name" value="PAC"/>
    <property type="match status" value="1"/>
</dbReference>
<dbReference type="CDD" id="cd00130">
    <property type="entry name" value="PAS"/>
    <property type="match status" value="1"/>
</dbReference>
<keyword evidence="6" id="KW-1185">Reference proteome</keyword>
<dbReference type="InterPro" id="IPR000014">
    <property type="entry name" value="PAS"/>
</dbReference>
<dbReference type="RefSeq" id="WP_013624793.1">
    <property type="nucleotide sequence ID" value="NC_015172.1"/>
</dbReference>
<dbReference type="Gene3D" id="2.10.70.100">
    <property type="match status" value="1"/>
</dbReference>
<feature type="coiled-coil region" evidence="1">
    <location>
        <begin position="46"/>
        <end position="73"/>
    </location>
</feature>
<dbReference type="Pfam" id="PF13487">
    <property type="entry name" value="HD_5"/>
    <property type="match status" value="1"/>
</dbReference>
<dbReference type="NCBIfam" id="TIGR00254">
    <property type="entry name" value="GGDEF"/>
    <property type="match status" value="1"/>
</dbReference>
<dbReference type="KEGG" id="sgy:Sgly_1627"/>
<evidence type="ECO:0000259" key="3">
    <source>
        <dbReference type="PROSITE" id="PS50887"/>
    </source>
</evidence>
<evidence type="ECO:0000256" key="1">
    <source>
        <dbReference type="SAM" id="Coils"/>
    </source>
</evidence>
<dbReference type="Gene3D" id="3.30.70.270">
    <property type="match status" value="1"/>
</dbReference>
<organism evidence="5 6">
    <name type="scientific">Syntrophobotulus glycolicus (strain DSM 8271 / FlGlyR)</name>
    <dbReference type="NCBI Taxonomy" id="645991"/>
    <lineage>
        <taxon>Bacteria</taxon>
        <taxon>Bacillati</taxon>
        <taxon>Bacillota</taxon>
        <taxon>Clostridia</taxon>
        <taxon>Eubacteriales</taxon>
        <taxon>Desulfitobacteriaceae</taxon>
        <taxon>Syntrophobotulus</taxon>
    </lineage>
</organism>